<gene>
    <name evidence="1" type="ORF">NC653_011210</name>
</gene>
<sequence length="76" mass="8714">MSHASCNQDNQRAIGRSLVSEWKTETGTSLLSLRIEKDRFFRKRGGRIFIGGDTVKLKSLRKCSSQSWHTCIKQSR</sequence>
<protein>
    <submittedName>
        <fullName evidence="1">Uncharacterized protein</fullName>
    </submittedName>
</protein>
<evidence type="ECO:0000313" key="1">
    <source>
        <dbReference type="EMBL" id="KAJ7000686.1"/>
    </source>
</evidence>
<accession>A0AAD6R1P8</accession>
<dbReference type="Proteomes" id="UP001164929">
    <property type="component" value="Chromosome 4"/>
</dbReference>
<organism evidence="1 2">
    <name type="scientific">Populus alba x Populus x berolinensis</name>
    <dbReference type="NCBI Taxonomy" id="444605"/>
    <lineage>
        <taxon>Eukaryota</taxon>
        <taxon>Viridiplantae</taxon>
        <taxon>Streptophyta</taxon>
        <taxon>Embryophyta</taxon>
        <taxon>Tracheophyta</taxon>
        <taxon>Spermatophyta</taxon>
        <taxon>Magnoliopsida</taxon>
        <taxon>eudicotyledons</taxon>
        <taxon>Gunneridae</taxon>
        <taxon>Pentapetalae</taxon>
        <taxon>rosids</taxon>
        <taxon>fabids</taxon>
        <taxon>Malpighiales</taxon>
        <taxon>Salicaceae</taxon>
        <taxon>Saliceae</taxon>
        <taxon>Populus</taxon>
    </lineage>
</organism>
<comment type="caution">
    <text evidence="1">The sequence shown here is derived from an EMBL/GenBank/DDBJ whole genome shotgun (WGS) entry which is preliminary data.</text>
</comment>
<name>A0AAD6R1P8_9ROSI</name>
<keyword evidence="2" id="KW-1185">Reference proteome</keyword>
<evidence type="ECO:0000313" key="2">
    <source>
        <dbReference type="Proteomes" id="UP001164929"/>
    </source>
</evidence>
<proteinExistence type="predicted"/>
<dbReference type="EMBL" id="JAQIZT010000004">
    <property type="protein sequence ID" value="KAJ7000686.1"/>
    <property type="molecule type" value="Genomic_DNA"/>
</dbReference>
<reference evidence="1 2" key="1">
    <citation type="journal article" date="2023" name="Mol. Ecol. Resour.">
        <title>Chromosome-level genome assembly of a triploid poplar Populus alba 'Berolinensis'.</title>
        <authorList>
            <person name="Chen S."/>
            <person name="Yu Y."/>
            <person name="Wang X."/>
            <person name="Wang S."/>
            <person name="Zhang T."/>
            <person name="Zhou Y."/>
            <person name="He R."/>
            <person name="Meng N."/>
            <person name="Wang Y."/>
            <person name="Liu W."/>
            <person name="Liu Z."/>
            <person name="Liu J."/>
            <person name="Guo Q."/>
            <person name="Huang H."/>
            <person name="Sederoff R.R."/>
            <person name="Wang G."/>
            <person name="Qu G."/>
            <person name="Chen S."/>
        </authorList>
    </citation>
    <scope>NUCLEOTIDE SEQUENCE [LARGE SCALE GENOMIC DNA]</scope>
    <source>
        <strain evidence="1">SC-2020</strain>
    </source>
</reference>
<dbReference type="AlphaFoldDB" id="A0AAD6R1P8"/>